<dbReference type="InterPro" id="IPR016032">
    <property type="entry name" value="Sig_transdc_resp-reg_C-effctor"/>
</dbReference>
<dbReference type="InterPro" id="IPR001789">
    <property type="entry name" value="Sig_transdc_resp-reg_receiver"/>
</dbReference>
<dbReference type="SUPFAM" id="SSF52172">
    <property type="entry name" value="CheY-like"/>
    <property type="match status" value="1"/>
</dbReference>
<feature type="domain" description="Response regulatory" evidence="4">
    <location>
        <begin position="13"/>
        <end position="123"/>
    </location>
</feature>
<evidence type="ECO:0000313" key="5">
    <source>
        <dbReference type="EMBL" id="RZU76032.1"/>
    </source>
</evidence>
<protein>
    <submittedName>
        <fullName evidence="5">DNA-binding NarL/FixJ family response regulator</fullName>
    </submittedName>
</protein>
<accession>A0A4Q8BDP6</accession>
<keyword evidence="1 5" id="KW-0238">DNA-binding</keyword>
<dbReference type="Proteomes" id="UP000294114">
    <property type="component" value="Unassembled WGS sequence"/>
</dbReference>
<name>A0A4Q8BDP6_9ACTN</name>
<comment type="caution">
    <text evidence="2">Lacks conserved residue(s) required for the propagation of feature annotation.</text>
</comment>
<dbReference type="SUPFAM" id="SSF46894">
    <property type="entry name" value="C-terminal effector domain of the bipartite response regulators"/>
    <property type="match status" value="1"/>
</dbReference>
<evidence type="ECO:0000256" key="1">
    <source>
        <dbReference type="ARBA" id="ARBA00023125"/>
    </source>
</evidence>
<dbReference type="AlphaFoldDB" id="A0A4Q8BDP6"/>
<sequence length="226" mass="23770">MRGKGPSSAVAVHVAVVDPLPMFQQGVATVLAAAGYAVEEPADVLAWVRRDSRVVVLLTLGGEREWDLLGQLRGKEPAPAVIALLEEGAPVGLGVRAVRAGARSVLWRQVTAGALRRTVDATVDGQAVLPSVVAAALAAGTPTTAGRQSRLSEEQLSWLRRLAVGVTVAQLADDVGYSERAMYRLLHAVYQEMGVRTRVQAIMQAQDSGWLRPETGGPTAGPPGRG</sequence>
<keyword evidence="6" id="KW-1185">Reference proteome</keyword>
<evidence type="ECO:0000259" key="4">
    <source>
        <dbReference type="PROSITE" id="PS50110"/>
    </source>
</evidence>
<reference evidence="5 6" key="1">
    <citation type="submission" date="2019-02" db="EMBL/GenBank/DDBJ databases">
        <title>Sequencing the genomes of 1000 actinobacteria strains.</title>
        <authorList>
            <person name="Klenk H.-P."/>
        </authorList>
    </citation>
    <scope>NUCLEOTIDE SEQUENCE [LARGE SCALE GENOMIC DNA]</scope>
    <source>
        <strain evidence="5 6">DSM 45612</strain>
    </source>
</reference>
<evidence type="ECO:0000256" key="2">
    <source>
        <dbReference type="PROSITE-ProRule" id="PRU00169"/>
    </source>
</evidence>
<dbReference type="GO" id="GO:0000160">
    <property type="term" value="P:phosphorelay signal transduction system"/>
    <property type="evidence" value="ECO:0007669"/>
    <property type="project" value="InterPro"/>
</dbReference>
<dbReference type="InterPro" id="IPR051015">
    <property type="entry name" value="EvgA-like"/>
</dbReference>
<dbReference type="InterPro" id="IPR036388">
    <property type="entry name" value="WH-like_DNA-bd_sf"/>
</dbReference>
<organism evidence="5 6">
    <name type="scientific">Micromonospora kangleipakensis</name>
    <dbReference type="NCBI Taxonomy" id="1077942"/>
    <lineage>
        <taxon>Bacteria</taxon>
        <taxon>Bacillati</taxon>
        <taxon>Actinomycetota</taxon>
        <taxon>Actinomycetes</taxon>
        <taxon>Micromonosporales</taxon>
        <taxon>Micromonosporaceae</taxon>
        <taxon>Micromonospora</taxon>
    </lineage>
</organism>
<dbReference type="PANTHER" id="PTHR45566:SF2">
    <property type="entry name" value="NARL SUBFAMILY"/>
    <property type="match status" value="1"/>
</dbReference>
<gene>
    <name evidence="5" type="ORF">EV384_4629</name>
</gene>
<dbReference type="OrthoDB" id="3394607at2"/>
<evidence type="ECO:0000313" key="6">
    <source>
        <dbReference type="Proteomes" id="UP000294114"/>
    </source>
</evidence>
<comment type="caution">
    <text evidence="5">The sequence shown here is derived from an EMBL/GenBank/DDBJ whole genome shotgun (WGS) entry which is preliminary data.</text>
</comment>
<dbReference type="Gene3D" id="1.10.10.10">
    <property type="entry name" value="Winged helix-like DNA-binding domain superfamily/Winged helix DNA-binding domain"/>
    <property type="match status" value="1"/>
</dbReference>
<dbReference type="PANTHER" id="PTHR45566">
    <property type="entry name" value="HTH-TYPE TRANSCRIPTIONAL REGULATOR YHJB-RELATED"/>
    <property type="match status" value="1"/>
</dbReference>
<dbReference type="InterPro" id="IPR011006">
    <property type="entry name" value="CheY-like_superfamily"/>
</dbReference>
<dbReference type="GO" id="GO:0003677">
    <property type="term" value="F:DNA binding"/>
    <property type="evidence" value="ECO:0007669"/>
    <property type="project" value="UniProtKB-KW"/>
</dbReference>
<dbReference type="Gene3D" id="3.40.50.2300">
    <property type="match status" value="1"/>
</dbReference>
<evidence type="ECO:0000256" key="3">
    <source>
        <dbReference type="SAM" id="MobiDB-lite"/>
    </source>
</evidence>
<dbReference type="EMBL" id="SHLD01000001">
    <property type="protein sequence ID" value="RZU76032.1"/>
    <property type="molecule type" value="Genomic_DNA"/>
</dbReference>
<dbReference type="SMART" id="SM00421">
    <property type="entry name" value="HTH_LUXR"/>
    <property type="match status" value="1"/>
</dbReference>
<proteinExistence type="predicted"/>
<dbReference type="InterPro" id="IPR000792">
    <property type="entry name" value="Tscrpt_reg_LuxR_C"/>
</dbReference>
<feature type="region of interest" description="Disordered" evidence="3">
    <location>
        <begin position="207"/>
        <end position="226"/>
    </location>
</feature>
<dbReference type="PROSITE" id="PS50110">
    <property type="entry name" value="RESPONSE_REGULATORY"/>
    <property type="match status" value="1"/>
</dbReference>
<dbReference type="GO" id="GO:0006355">
    <property type="term" value="P:regulation of DNA-templated transcription"/>
    <property type="evidence" value="ECO:0007669"/>
    <property type="project" value="InterPro"/>
</dbReference>